<dbReference type="RefSeq" id="WP_380042205.1">
    <property type="nucleotide sequence ID" value="NZ_JBHSEH010000031.1"/>
</dbReference>
<evidence type="ECO:0000313" key="2">
    <source>
        <dbReference type="EMBL" id="MFC4428048.1"/>
    </source>
</evidence>
<protein>
    <submittedName>
        <fullName evidence="2">Uncharacterized protein</fullName>
    </submittedName>
</protein>
<gene>
    <name evidence="2" type="ORF">ACFOZ9_17720</name>
</gene>
<sequence>MTWGPGDLYGEADLFNAYTTGVLTALGLPFVTALHGRREHLDEVHSHMLSPAGAGAIRAMLKARNISFIEVRDDGKQDTTPAGLDAAARYFTQWADPRLRPAKKGEMGRFSGQERADQYRAATSLLNAAKLKIRVEKGNPRARRQRTWKRGGTVTAPAPTGPSIGLMVKVLATWQAALTLAFMAQALMSATAASRQPAAYRPRLSTRRAFRRRTTAFLMPRANPPPRTRGAAPLLPRLAAPHTLSDVVGQLTPTQPAGQHERTHAMPPPRPT</sequence>
<keyword evidence="3" id="KW-1185">Reference proteome</keyword>
<dbReference type="EMBL" id="JBHSEH010000031">
    <property type="protein sequence ID" value="MFC4428048.1"/>
    <property type="molecule type" value="Genomic_DNA"/>
</dbReference>
<reference evidence="3" key="1">
    <citation type="journal article" date="2019" name="Int. J. Syst. Evol. Microbiol.">
        <title>The Global Catalogue of Microorganisms (GCM) 10K type strain sequencing project: providing services to taxonomists for standard genome sequencing and annotation.</title>
        <authorList>
            <consortium name="The Broad Institute Genomics Platform"/>
            <consortium name="The Broad Institute Genome Sequencing Center for Infectious Disease"/>
            <person name="Wu L."/>
            <person name="Ma J."/>
        </authorList>
    </citation>
    <scope>NUCLEOTIDE SEQUENCE [LARGE SCALE GENOMIC DNA]</scope>
    <source>
        <strain evidence="3">CCUG 56029</strain>
    </source>
</reference>
<evidence type="ECO:0000256" key="1">
    <source>
        <dbReference type="SAM" id="MobiDB-lite"/>
    </source>
</evidence>
<comment type="caution">
    <text evidence="2">The sequence shown here is derived from an EMBL/GenBank/DDBJ whole genome shotgun (WGS) entry which is preliminary data.</text>
</comment>
<name>A0ABV8XTG7_9DEIO</name>
<feature type="region of interest" description="Disordered" evidence="1">
    <location>
        <begin position="249"/>
        <end position="272"/>
    </location>
</feature>
<evidence type="ECO:0000313" key="3">
    <source>
        <dbReference type="Proteomes" id="UP001595998"/>
    </source>
</evidence>
<organism evidence="2 3">
    <name type="scientific">Deinococcus navajonensis</name>
    <dbReference type="NCBI Taxonomy" id="309884"/>
    <lineage>
        <taxon>Bacteria</taxon>
        <taxon>Thermotogati</taxon>
        <taxon>Deinococcota</taxon>
        <taxon>Deinococci</taxon>
        <taxon>Deinococcales</taxon>
        <taxon>Deinococcaceae</taxon>
        <taxon>Deinococcus</taxon>
    </lineage>
</organism>
<proteinExistence type="predicted"/>
<accession>A0ABV8XTG7</accession>
<dbReference type="Proteomes" id="UP001595998">
    <property type="component" value="Unassembled WGS sequence"/>
</dbReference>